<reference evidence="3" key="1">
    <citation type="submission" date="2021-01" db="EMBL/GenBank/DDBJ databases">
        <authorList>
            <person name="Eckstrom K.M.E."/>
        </authorList>
    </citation>
    <scope>NUCLEOTIDE SEQUENCE</scope>
    <source>
        <strain evidence="3">UVCC 0001</strain>
    </source>
</reference>
<evidence type="ECO:0000256" key="2">
    <source>
        <dbReference type="SAM" id="Phobius"/>
    </source>
</evidence>
<dbReference type="Proteomes" id="UP001255856">
    <property type="component" value="Unassembled WGS sequence"/>
</dbReference>
<feature type="compositionally biased region" description="Polar residues" evidence="1">
    <location>
        <begin position="242"/>
        <end position="258"/>
    </location>
</feature>
<dbReference type="AlphaFoldDB" id="A0AAD9IHA0"/>
<name>A0AAD9IHA0_PROWI</name>
<evidence type="ECO:0000256" key="1">
    <source>
        <dbReference type="SAM" id="MobiDB-lite"/>
    </source>
</evidence>
<proteinExistence type="predicted"/>
<organism evidence="3 4">
    <name type="scientific">Prototheca wickerhamii</name>
    <dbReference type="NCBI Taxonomy" id="3111"/>
    <lineage>
        <taxon>Eukaryota</taxon>
        <taxon>Viridiplantae</taxon>
        <taxon>Chlorophyta</taxon>
        <taxon>core chlorophytes</taxon>
        <taxon>Trebouxiophyceae</taxon>
        <taxon>Chlorellales</taxon>
        <taxon>Chlorellaceae</taxon>
        <taxon>Prototheca</taxon>
    </lineage>
</organism>
<comment type="caution">
    <text evidence="3">The sequence shown here is derived from an EMBL/GenBank/DDBJ whole genome shotgun (WGS) entry which is preliminary data.</text>
</comment>
<feature type="region of interest" description="Disordered" evidence="1">
    <location>
        <begin position="166"/>
        <end position="266"/>
    </location>
</feature>
<evidence type="ECO:0000313" key="3">
    <source>
        <dbReference type="EMBL" id="KAK2078263.1"/>
    </source>
</evidence>
<feature type="transmembrane region" description="Helical" evidence="2">
    <location>
        <begin position="129"/>
        <end position="152"/>
    </location>
</feature>
<sequence>MAATSVSRLFMNGACLNTRSNVSPGCSSSSQTVVSGPSAGSSESVPITSSSAQCNQVFSGTAPSGSYVSLQSAGYAVFDSGTLCSFGSLGYFYFQNDCPTTTGSSTLTLSVDIENFSSCSPTSSGLSTWGRIVLGTLIGLAVFFGLTAFCIFRRRRRRAMLAASTGVQMGPGPQAPYPPSAGYPTSTPPYGNGPPPQQPYNNGPNPPYYSSPPPGPLPEDLPPPRPGRPPPYGVPATDAAPGTNNQTFAAAPPSSYQGVVTGFPKI</sequence>
<keyword evidence="4" id="KW-1185">Reference proteome</keyword>
<keyword evidence="2" id="KW-1133">Transmembrane helix</keyword>
<feature type="compositionally biased region" description="Pro residues" evidence="1">
    <location>
        <begin position="191"/>
        <end position="233"/>
    </location>
</feature>
<keyword evidence="2" id="KW-0472">Membrane</keyword>
<gene>
    <name evidence="3" type="ORF">QBZ16_004132</name>
</gene>
<accession>A0AAD9IHA0</accession>
<evidence type="ECO:0000313" key="4">
    <source>
        <dbReference type="Proteomes" id="UP001255856"/>
    </source>
</evidence>
<dbReference type="EMBL" id="JASFZW010000005">
    <property type="protein sequence ID" value="KAK2078263.1"/>
    <property type="molecule type" value="Genomic_DNA"/>
</dbReference>
<protein>
    <submittedName>
        <fullName evidence="3">Uncharacterized protein</fullName>
    </submittedName>
</protein>
<keyword evidence="2" id="KW-0812">Transmembrane</keyword>